<dbReference type="Pfam" id="PF13332">
    <property type="entry name" value="Fil_haemagg_2"/>
    <property type="match status" value="1"/>
</dbReference>
<dbReference type="Proteomes" id="UP001327219">
    <property type="component" value="Chromosome"/>
</dbReference>
<evidence type="ECO:0000313" key="3">
    <source>
        <dbReference type="Proteomes" id="UP001327219"/>
    </source>
</evidence>
<dbReference type="InterPro" id="IPR025157">
    <property type="entry name" value="Hemagglutinin_rpt"/>
</dbReference>
<dbReference type="RefSeq" id="WP_323732891.1">
    <property type="nucleotide sequence ID" value="NZ_CP110820.1"/>
</dbReference>
<organism evidence="2 3">
    <name type="scientific">Candidatus Bandiella euplotis</name>
    <dbReference type="NCBI Taxonomy" id="1664265"/>
    <lineage>
        <taxon>Bacteria</taxon>
        <taxon>Pseudomonadati</taxon>
        <taxon>Pseudomonadota</taxon>
        <taxon>Alphaproteobacteria</taxon>
        <taxon>Rickettsiales</taxon>
        <taxon>Candidatus Midichloriaceae</taxon>
        <taxon>Candidatus Bandiella</taxon>
    </lineage>
</organism>
<keyword evidence="3" id="KW-1185">Reference proteome</keyword>
<reference evidence="2 3" key="1">
    <citation type="submission" date="2022-11" db="EMBL/GenBank/DDBJ databases">
        <title>Host association and intracellularity evolved multiple times independently in the Rickettsiales.</title>
        <authorList>
            <person name="Castelli M."/>
            <person name="Nardi T."/>
            <person name="Gammuto L."/>
            <person name="Bellinzona G."/>
            <person name="Sabaneyeva E."/>
            <person name="Potekhin A."/>
            <person name="Serra V."/>
            <person name="Petroni G."/>
            <person name="Sassera D."/>
        </authorList>
    </citation>
    <scope>NUCLEOTIDE SEQUENCE [LARGE SCALE GENOMIC DNA]</scope>
    <source>
        <strain evidence="2 3">NDG2</strain>
    </source>
</reference>
<evidence type="ECO:0000256" key="1">
    <source>
        <dbReference type="SAM" id="MobiDB-lite"/>
    </source>
</evidence>
<feature type="compositionally biased region" description="Basic and acidic residues" evidence="1">
    <location>
        <begin position="1511"/>
        <end position="1528"/>
    </location>
</feature>
<proteinExistence type="predicted"/>
<gene>
    <name evidence="2" type="ORF">Bandiella_01523</name>
</gene>
<evidence type="ECO:0000313" key="2">
    <source>
        <dbReference type="EMBL" id="WPX97374.1"/>
    </source>
</evidence>
<feature type="region of interest" description="Disordered" evidence="1">
    <location>
        <begin position="1469"/>
        <end position="1530"/>
    </location>
</feature>
<feature type="compositionally biased region" description="Acidic residues" evidence="1">
    <location>
        <begin position="1499"/>
        <end position="1510"/>
    </location>
</feature>
<dbReference type="EMBL" id="CP110820">
    <property type="protein sequence ID" value="WPX97374.1"/>
    <property type="molecule type" value="Genomic_DNA"/>
</dbReference>
<protein>
    <submittedName>
        <fullName evidence="2">Hemagglutinin repeat protein</fullName>
    </submittedName>
</protein>
<feature type="compositionally biased region" description="Basic and acidic residues" evidence="1">
    <location>
        <begin position="1469"/>
        <end position="1482"/>
    </location>
</feature>
<name>A0ABZ0UML7_9RICK</name>
<accession>A0ABZ0UML7</accession>
<sequence length="1607" mass="177686">MRQSPKISIENIAKSLVIEEHNISMFYYWEYYPGDEYMVPVSNEKYLRNIGDDLTKRGRQSDFILKFKCIKASTEAYFNDNIIQTTGSNSQFEAFFKNPILEIILRGQEAIRYINEDVQTNNNFYNTRKGTTIYKTYPSTVAFTDVEGARVAGLSNYAVAKSELSKLLDEFKDNSNALVPYDLKSQEIEEFKLSAIDMMNSLRKEGYEIRLDNVFNFGGQSSQEARFLRYFFEQYNPGIYKVNTPNQLAIGDGSCGDSCALAGDGTGLVASGGLVTNYIFESIFELPGMKQKGTAYLLKELGYSTGDIIQILADPDYEHEVLKRAIFDKLGKAYIWNHKKNDDEEFDQLLKNAVTAKRDLGLIPGIELTRWQQSELVDAILWPVKENINEIEAWSLRLYVTEEILKDGYSSATIALKDTTLIIDEDVFNGGLIDSIGDTFIEARNIYQLNQIKGSGSLNVEARGSFIMEMLVKVIEQYSSNSHKVSYVPMNSPAVDLSGSFKVNSKGNIGVKGGEIKANTIAIESGDKVIVIPAAIYNKLYYSWGDGYSRSESLEYELARIMASGDIKIVSQNGNYLYSPIIKTEGEFELEAKLGKNVIEAVANKYISERYEDDSWFVFSSETYSYSSITNIIRPFISAAKKVVFGSLEDTAIRAAIITTSSMEIKTGKDDIVGLISLLPGKNILLKEEWGESDYVIRSKKYVGKSVSEEIVPTIIQINNDCKGLEDEKNVVKTMDGKCATFIGYGSGGWLQLASKVEAETIEIKAPKGIKLVAAPELDFSYAAVDKKGIGFAFTSNSREQSVGLGIKVSKSRETSAEAIHRVSSLVGHFITLDTDETIYTEGAYIKAEEKLTTRSKLEIHDVVYDTKTHSQRKVEGFLGLKLGIQNSIAGLIESGKSVDKSIRQGGKEGAINTAFAAWDAYNTLMGIAAGGGLFQGGVWLSASYSESSNELDKRTVKFTTIEVGKEEDGKLKEGTYESTSEELRLKSTQIKAYDAYFNTNKLTTNTANNEEHRRSQGGGINIQVGMSGTVGSNVGGNTGKLNSDEIVPIHAEIYVTNRLELKVKGHADIKGTFIEAKSLEASFESLILESVKELEESSGRSFGLSKGWGNSVSKNYGGSFEVSSGKRNVVSKLTRLVGQEDTNIIVAHALELNGAMIANAEVDEEGNYKDVGNLILTVGELFVKHVYDSDEGHTLGASINYITENKGSDGKISKYGVVIGGRDGDGYTFATIGKGEVKCTESEVNKVCEIEKANRDVSKTSSFDYNYKIETIRAKFSSLNEETKKKAIENLKSGKFFENIATSFMDAVGEVGEALGNILPNKESITQDEKTKFNPKDQVFTNNKYARKNTLDELSEIDQKILEKYPELNGDIYKKLSIIRLAHHLESNNLVLDRNGAIDTAYAAVSKYMSENPVIRPAALPLAAMGIGQAIRSCATSSACVKAVLEISIGAAAWLGIKITTDKLNEESYKDSNDDISKDKQQTQQEPGTAVASSGAPDPDDDFDPGDNNDDNKFEETIKETNNKDGKFTSSQKFTESEALELGEKWLGEGYKEIDKGVFRSADGLRQFRIDRGSIEGNHPPYPRHFHLERYNQVGKRITNNHIIIK</sequence>